<organism evidence="3 4">
    <name type="scientific">Aeromicrobium fastidiosum</name>
    <dbReference type="NCBI Taxonomy" id="52699"/>
    <lineage>
        <taxon>Bacteria</taxon>
        <taxon>Bacillati</taxon>
        <taxon>Actinomycetota</taxon>
        <taxon>Actinomycetes</taxon>
        <taxon>Propionibacteriales</taxon>
        <taxon>Nocardioidaceae</taxon>
        <taxon>Aeromicrobium</taxon>
    </lineage>
</organism>
<dbReference type="OrthoDB" id="5244723at2"/>
<name>A0A641AM78_9ACTN</name>
<evidence type="ECO:0000256" key="1">
    <source>
        <dbReference type="SAM" id="MobiDB-lite"/>
    </source>
</evidence>
<dbReference type="RefSeq" id="WP_129183090.1">
    <property type="nucleotide sequence ID" value="NZ_JAGIOG010000001.1"/>
</dbReference>
<keyword evidence="2" id="KW-0812">Transmembrane</keyword>
<feature type="transmembrane region" description="Helical" evidence="2">
    <location>
        <begin position="169"/>
        <end position="191"/>
    </location>
</feature>
<feature type="transmembrane region" description="Helical" evidence="2">
    <location>
        <begin position="135"/>
        <end position="157"/>
    </location>
</feature>
<proteinExistence type="predicted"/>
<evidence type="ECO:0000313" key="3">
    <source>
        <dbReference type="EMBL" id="KAA1378223.1"/>
    </source>
</evidence>
<dbReference type="AlphaFoldDB" id="A0A641AM78"/>
<evidence type="ECO:0000313" key="4">
    <source>
        <dbReference type="Proteomes" id="UP001515100"/>
    </source>
</evidence>
<feature type="transmembrane region" description="Helical" evidence="2">
    <location>
        <begin position="211"/>
        <end position="236"/>
    </location>
</feature>
<sequence>MAKHADNSPDGTYAAAPDATRIEGVTPVERVHDRDRLHDERVPADRLQDERVDDGREPVAPATSAVPAGAVVVDDAHARDKFGGLNIGAAFFGWIVAIGVAILLAGIVGAVLTAVNSSIEVTQTEAERQAGTIGVSTAVVLLVILALAYYAGGYVAGRMSRFDGARQGVGVWVLGLVVSIVAVVLGAVFGDDYDVLSRVDLPRIPFSTDEITTGAIVAGLAVIAVTLVSAILGGLLGHRYHNRVDRAVRH</sequence>
<keyword evidence="2" id="KW-0472">Membrane</keyword>
<accession>A0A641AM78</accession>
<reference evidence="3" key="1">
    <citation type="submission" date="2019-09" db="EMBL/GenBank/DDBJ databases">
        <authorList>
            <person name="Li J."/>
        </authorList>
    </citation>
    <scope>NUCLEOTIDE SEQUENCE [LARGE SCALE GENOMIC DNA]</scope>
    <source>
        <strain evidence="3">NRBC 14897</strain>
    </source>
</reference>
<comment type="caution">
    <text evidence="3">The sequence shown here is derived from an EMBL/GenBank/DDBJ whole genome shotgun (WGS) entry which is preliminary data.</text>
</comment>
<gene>
    <name evidence="3" type="ORF">ESP62_007530</name>
</gene>
<evidence type="ECO:0000256" key="2">
    <source>
        <dbReference type="SAM" id="Phobius"/>
    </source>
</evidence>
<dbReference type="EMBL" id="SDPP02000002">
    <property type="protein sequence ID" value="KAA1378223.1"/>
    <property type="molecule type" value="Genomic_DNA"/>
</dbReference>
<protein>
    <submittedName>
        <fullName evidence="3">Uncharacterized protein</fullName>
    </submittedName>
</protein>
<feature type="transmembrane region" description="Helical" evidence="2">
    <location>
        <begin position="89"/>
        <end position="115"/>
    </location>
</feature>
<dbReference type="Proteomes" id="UP001515100">
    <property type="component" value="Unassembled WGS sequence"/>
</dbReference>
<feature type="compositionally biased region" description="Basic and acidic residues" evidence="1">
    <location>
        <begin position="29"/>
        <end position="57"/>
    </location>
</feature>
<keyword evidence="4" id="KW-1185">Reference proteome</keyword>
<feature type="region of interest" description="Disordered" evidence="1">
    <location>
        <begin position="24"/>
        <end position="63"/>
    </location>
</feature>
<keyword evidence="2" id="KW-1133">Transmembrane helix</keyword>